<organism evidence="1 2">
    <name type="scientific">Allocatelliglobosispora scoriae</name>
    <dbReference type="NCBI Taxonomy" id="643052"/>
    <lineage>
        <taxon>Bacteria</taxon>
        <taxon>Bacillati</taxon>
        <taxon>Actinomycetota</taxon>
        <taxon>Actinomycetes</taxon>
        <taxon>Micromonosporales</taxon>
        <taxon>Micromonosporaceae</taxon>
        <taxon>Allocatelliglobosispora</taxon>
    </lineage>
</organism>
<accession>A0A841BUG4</accession>
<dbReference type="InterPro" id="IPR054058">
    <property type="entry name" value="HTH_67"/>
</dbReference>
<evidence type="ECO:0000313" key="1">
    <source>
        <dbReference type="EMBL" id="MBB5870391.1"/>
    </source>
</evidence>
<dbReference type="EMBL" id="JACHMN010000002">
    <property type="protein sequence ID" value="MBB5870391.1"/>
    <property type="molecule type" value="Genomic_DNA"/>
</dbReference>
<keyword evidence="2" id="KW-1185">Reference proteome</keyword>
<name>A0A841BUG4_9ACTN</name>
<dbReference type="Pfam" id="PF21863">
    <property type="entry name" value="HTH_67"/>
    <property type="match status" value="1"/>
</dbReference>
<proteinExistence type="predicted"/>
<reference evidence="1 2" key="1">
    <citation type="submission" date="2020-08" db="EMBL/GenBank/DDBJ databases">
        <title>Sequencing the genomes of 1000 actinobacteria strains.</title>
        <authorList>
            <person name="Klenk H.-P."/>
        </authorList>
    </citation>
    <scope>NUCLEOTIDE SEQUENCE [LARGE SCALE GENOMIC DNA]</scope>
    <source>
        <strain evidence="1 2">DSM 45362</strain>
    </source>
</reference>
<sequence length="260" mass="27116">MTPEQAVAASRRSVQALGGAAPTCPKTLQRARELGLSGWAFTIAGRGGVLGEVRPELVAASLGLIAPDAVQAGWESARAIIPPVMVAAEVMTQVRRWGAENLQTTPRVERLAELAKRVVRAADPAGLPLFAAWRAASRPLADPAESAAVGLFLLREYGAGVFLMAARVGGLAPVEALISGRAGEAAAVAYGWQPPFPSPGPLARRRAWVDGATDRIVGRSYGVLTRPERLEWTTLVNAASGAVGPVRFSWAGDPTAPTSS</sequence>
<dbReference type="Proteomes" id="UP000587527">
    <property type="component" value="Unassembled WGS sequence"/>
</dbReference>
<evidence type="ECO:0000313" key="2">
    <source>
        <dbReference type="Proteomes" id="UP000587527"/>
    </source>
</evidence>
<comment type="caution">
    <text evidence="1">The sequence shown here is derived from an EMBL/GenBank/DDBJ whole genome shotgun (WGS) entry which is preliminary data.</text>
</comment>
<protein>
    <submittedName>
        <fullName evidence="1">Uncharacterized protein</fullName>
    </submittedName>
</protein>
<dbReference type="AlphaFoldDB" id="A0A841BUG4"/>
<gene>
    <name evidence="1" type="ORF">F4553_003770</name>
</gene>
<dbReference type="NCBIfam" id="NF047719">
    <property type="entry name" value="SCO6745_fam_HTH"/>
    <property type="match status" value="1"/>
</dbReference>
<dbReference type="RefSeq" id="WP_184837761.1">
    <property type="nucleotide sequence ID" value="NZ_JACHMN010000002.1"/>
</dbReference>